<feature type="binding site" evidence="5">
    <location>
        <position position="237"/>
    </location>
    <ligand>
        <name>3-dehydroquinate</name>
        <dbReference type="ChEBI" id="CHEBI:32364"/>
    </ligand>
</feature>
<evidence type="ECO:0000256" key="2">
    <source>
        <dbReference type="ARBA" id="ARBA00023141"/>
    </source>
</evidence>
<keyword evidence="2 5" id="KW-0057">Aromatic amino acid biosynthesis</keyword>
<sequence>MKKVVKVKDLVIGEGIPKIVVPIVGKSISEIIEEAKELEYIDFDIVEWRADFFKNVTNINKVIEALEKIREIIPDKAILFTFRSFNEGGEREIDEDFYFELNKKVSKTKLIDIIDIELSKDNNKIIELIDLAHNNDLLVIISNHDFEKTPAKDEIIKRLCKAVELGADIPKIAVMPNSAEDVITLLDATRIAKEKYIKGPIITMSMAGKGIISRLSGELFGSAITFGSAKKASAPGQISVKELRKVLNILHTNM</sequence>
<evidence type="ECO:0000256" key="3">
    <source>
        <dbReference type="ARBA" id="ARBA00023239"/>
    </source>
</evidence>
<dbReference type="Proteomes" id="UP000264883">
    <property type="component" value="Chromosome"/>
</dbReference>
<dbReference type="OrthoDB" id="9813659at2"/>
<dbReference type="EC" id="4.2.1.10" evidence="5"/>
<dbReference type="GO" id="GO:0009073">
    <property type="term" value="P:aromatic amino acid family biosynthetic process"/>
    <property type="evidence" value="ECO:0007669"/>
    <property type="project" value="UniProtKB-KW"/>
</dbReference>
<evidence type="ECO:0000256" key="5">
    <source>
        <dbReference type="HAMAP-Rule" id="MF_00214"/>
    </source>
</evidence>
<proteinExistence type="inferred from homology"/>
<dbReference type="Pfam" id="PF01487">
    <property type="entry name" value="DHquinase_I"/>
    <property type="match status" value="1"/>
</dbReference>
<feature type="binding site" evidence="5">
    <location>
        <begin position="47"/>
        <end position="49"/>
    </location>
    <ligand>
        <name>3-dehydroquinate</name>
        <dbReference type="ChEBI" id="CHEBI:32364"/>
    </ligand>
</feature>
<dbReference type="FunFam" id="3.20.20.70:FF:000047">
    <property type="entry name" value="3-dehydroquinate dehydratase"/>
    <property type="match status" value="1"/>
</dbReference>
<name>A0A343JG59_9CLOT</name>
<feature type="binding site" evidence="5">
    <location>
        <position position="83"/>
    </location>
    <ligand>
        <name>3-dehydroquinate</name>
        <dbReference type="ChEBI" id="CHEBI:32364"/>
    </ligand>
</feature>
<feature type="active site" description="Schiff-base intermediate with substrate" evidence="5">
    <location>
        <position position="171"/>
    </location>
</feature>
<dbReference type="InterPro" id="IPR013785">
    <property type="entry name" value="Aldolase_TIM"/>
</dbReference>
<dbReference type="GO" id="GO:0008652">
    <property type="term" value="P:amino acid biosynthetic process"/>
    <property type="evidence" value="ECO:0007669"/>
    <property type="project" value="UniProtKB-KW"/>
</dbReference>
<dbReference type="KEGG" id="cia:BEN51_12020"/>
<dbReference type="Gene3D" id="3.20.20.70">
    <property type="entry name" value="Aldolase class I"/>
    <property type="match status" value="1"/>
</dbReference>
<dbReference type="InterPro" id="IPR018508">
    <property type="entry name" value="3-dehydroquinate_DH_AS"/>
</dbReference>
<protein>
    <recommendedName>
        <fullName evidence="5">3-dehydroquinate dehydratase</fullName>
        <shortName evidence="5">3-dehydroquinase</shortName>
        <ecNumber evidence="5">4.2.1.10</ecNumber>
    </recommendedName>
    <alternativeName>
        <fullName evidence="5">Type I DHQase</fullName>
    </alternativeName>
    <alternativeName>
        <fullName evidence="5">Type I dehydroquinase</fullName>
        <shortName evidence="5">DHQ1</shortName>
    </alternativeName>
</protein>
<comment type="pathway">
    <text evidence="5">Metabolic intermediate biosynthesis; chorismate biosynthesis; chorismate from D-erythrose 4-phosphate and phosphoenolpyruvate: step 3/7.</text>
</comment>
<dbReference type="GO" id="GO:0009423">
    <property type="term" value="P:chorismate biosynthetic process"/>
    <property type="evidence" value="ECO:0007669"/>
    <property type="project" value="UniProtKB-UniRule"/>
</dbReference>
<keyword evidence="5" id="KW-0028">Amino-acid biosynthesis</keyword>
<keyword evidence="4 5" id="KW-0704">Schiff base</keyword>
<dbReference type="GO" id="GO:0046279">
    <property type="term" value="P:3,4-dihydroxybenzoate biosynthetic process"/>
    <property type="evidence" value="ECO:0007669"/>
    <property type="project" value="TreeGrafter"/>
</dbReference>
<comment type="subunit">
    <text evidence="5">Homodimer.</text>
</comment>
<comment type="catalytic activity">
    <reaction evidence="1 5">
        <text>3-dehydroquinate = 3-dehydroshikimate + H2O</text>
        <dbReference type="Rhea" id="RHEA:21096"/>
        <dbReference type="ChEBI" id="CHEBI:15377"/>
        <dbReference type="ChEBI" id="CHEBI:16630"/>
        <dbReference type="ChEBI" id="CHEBI:32364"/>
        <dbReference type="EC" id="4.2.1.10"/>
    </reaction>
</comment>
<dbReference type="NCBIfam" id="TIGR01093">
    <property type="entry name" value="aroD"/>
    <property type="match status" value="1"/>
</dbReference>
<feature type="active site" description="Proton donor/acceptor" evidence="5">
    <location>
        <position position="144"/>
    </location>
</feature>
<dbReference type="EMBL" id="CP016786">
    <property type="protein sequence ID" value="ASW44517.1"/>
    <property type="molecule type" value="Genomic_DNA"/>
</dbReference>
<dbReference type="HAMAP" id="MF_00214">
    <property type="entry name" value="AroD"/>
    <property type="match status" value="1"/>
</dbReference>
<comment type="similarity">
    <text evidence="5">Belongs to the type-I 3-dehydroquinase family.</text>
</comment>
<accession>A0A343JG59</accession>
<feature type="binding site" evidence="5">
    <location>
        <position position="214"/>
    </location>
    <ligand>
        <name>3-dehydroquinate</name>
        <dbReference type="ChEBI" id="CHEBI:32364"/>
    </ligand>
</feature>
<dbReference type="CDD" id="cd00502">
    <property type="entry name" value="DHQase_I"/>
    <property type="match status" value="1"/>
</dbReference>
<dbReference type="PROSITE" id="PS01028">
    <property type="entry name" value="DEHYDROQUINASE_I"/>
    <property type="match status" value="1"/>
</dbReference>
<evidence type="ECO:0000256" key="1">
    <source>
        <dbReference type="ARBA" id="ARBA00001864"/>
    </source>
</evidence>
<keyword evidence="3 5" id="KW-0456">Lyase</keyword>
<evidence type="ECO:0000313" key="7">
    <source>
        <dbReference type="Proteomes" id="UP000264883"/>
    </source>
</evidence>
<evidence type="ECO:0000256" key="4">
    <source>
        <dbReference type="ARBA" id="ARBA00023270"/>
    </source>
</evidence>
<gene>
    <name evidence="5" type="primary">aroD</name>
    <name evidence="6" type="ORF">BEN51_12020</name>
</gene>
<dbReference type="SUPFAM" id="SSF51569">
    <property type="entry name" value="Aldolase"/>
    <property type="match status" value="1"/>
</dbReference>
<comment type="caution">
    <text evidence="5">Lacks conserved residue(s) required for the propagation of feature annotation.</text>
</comment>
<organism evidence="6 7">
    <name type="scientific">Clostridium isatidis</name>
    <dbReference type="NCBI Taxonomy" id="182773"/>
    <lineage>
        <taxon>Bacteria</taxon>
        <taxon>Bacillati</taxon>
        <taxon>Bacillota</taxon>
        <taxon>Clostridia</taxon>
        <taxon>Eubacteriales</taxon>
        <taxon>Clostridiaceae</taxon>
        <taxon>Clostridium</taxon>
    </lineage>
</organism>
<dbReference type="PANTHER" id="PTHR43699">
    <property type="entry name" value="3-DEHYDROQUINATE DEHYDRATASE"/>
    <property type="match status" value="1"/>
</dbReference>
<dbReference type="InterPro" id="IPR050146">
    <property type="entry name" value="Type-I_3-dehydroquinase"/>
</dbReference>
<comment type="function">
    <text evidence="5">Involved in the third step of the chorismate pathway, which leads to the biosynthesis of aromatic amino acids. Catalyzes the cis-dehydration of 3-dehydroquinate (DHQ) and introduces the first double bond of the aromatic ring to yield 3-dehydroshikimate.</text>
</comment>
<dbReference type="InterPro" id="IPR001381">
    <property type="entry name" value="DHquinase_I"/>
</dbReference>
<reference evidence="6 7" key="1">
    <citation type="submission" date="2016-08" db="EMBL/GenBank/DDBJ databases">
        <title>Complete Genome Sequence Of The Indigo Reducing Clostridium isatidis DSM15098.</title>
        <authorList>
            <person name="Little G.T."/>
            <person name="Minton N.P."/>
        </authorList>
    </citation>
    <scope>NUCLEOTIDE SEQUENCE [LARGE SCALE GENOMIC DNA]</scope>
    <source>
        <strain evidence="6 7">DSM 15098</strain>
    </source>
</reference>
<feature type="binding site" evidence="5">
    <location>
        <position position="233"/>
    </location>
    <ligand>
        <name>3-dehydroquinate</name>
        <dbReference type="ChEBI" id="CHEBI:32364"/>
    </ligand>
</feature>
<dbReference type="PANTHER" id="PTHR43699:SF1">
    <property type="entry name" value="3-DEHYDROQUINATE DEHYDRATASE"/>
    <property type="match status" value="1"/>
</dbReference>
<dbReference type="GO" id="GO:0003855">
    <property type="term" value="F:3-dehydroquinate dehydratase activity"/>
    <property type="evidence" value="ECO:0007669"/>
    <property type="project" value="UniProtKB-UniRule"/>
</dbReference>
<dbReference type="AlphaFoldDB" id="A0A343JG59"/>
<dbReference type="RefSeq" id="WP_119866628.1">
    <property type="nucleotide sequence ID" value="NZ_CP016786.1"/>
</dbReference>
<evidence type="ECO:0000313" key="6">
    <source>
        <dbReference type="EMBL" id="ASW44517.1"/>
    </source>
</evidence>
<keyword evidence="7" id="KW-1185">Reference proteome</keyword>
<dbReference type="UniPathway" id="UPA00053">
    <property type="reaction ID" value="UER00086"/>
</dbReference>